<evidence type="ECO:0000313" key="4">
    <source>
        <dbReference type="EMBL" id="RUR25026.1"/>
    </source>
</evidence>
<proteinExistence type="predicted"/>
<reference evidence="2 5" key="1">
    <citation type="submission" date="2018-05" db="EMBL/GenBank/DDBJ databases">
        <title>Legionella qingyii sp.nov., whole genome shotgun sequence.</title>
        <authorList>
            <person name="Wu H."/>
            <person name="Zhu Q."/>
            <person name="Hu C."/>
        </authorList>
    </citation>
    <scope>NUCLEOTIDE SEQUENCE [LARGE SCALE GENOMIC DNA]</scope>
    <source>
        <strain evidence="2 5">HEB18</strain>
    </source>
</reference>
<dbReference type="EMBL" id="QHJG01000008">
    <property type="protein sequence ID" value="PWY56509.1"/>
    <property type="molecule type" value="Genomic_DNA"/>
</dbReference>
<evidence type="ECO:0000313" key="2">
    <source>
        <dbReference type="EMBL" id="PWY56509.1"/>
    </source>
</evidence>
<evidence type="ECO:0000313" key="6">
    <source>
        <dbReference type="Proteomes" id="UP000287374"/>
    </source>
</evidence>
<dbReference type="Proteomes" id="UP000247152">
    <property type="component" value="Unassembled WGS sequence"/>
</dbReference>
<keyword evidence="1" id="KW-0175">Coiled coil</keyword>
<dbReference type="EMBL" id="QHJG01000003">
    <property type="protein sequence ID" value="PWY57134.1"/>
    <property type="molecule type" value="Genomic_DNA"/>
</dbReference>
<dbReference type="Proteomes" id="UP000287374">
    <property type="component" value="Unassembled WGS sequence"/>
</dbReference>
<sequence length="348" mass="39966">MSREKINQDIAKFLNKKMQETWNFKGKWTANADGVAYKIAKEDYDKDNIHHNVLFGEKLSKTQESPPAYEAVYTKPSELIEFLKKIEEQEMAEKYQQAIEEENKNIASKLIQLMKNDNVQWDSDVDGVFSTTTLDIDTSGYKYAEAPLLNRAKQDHAQRSHNDIFLKVPVKPKITSIKEKDGQTNQVEIKASYSNGTDLEKLHSKIDTALKSKVTRTNTSQVKADLAAIKSQDPRMKEMHSELLEKIRQFCEPYSNVDGLKKMKDIATYSDSPMQSLIEVIQLADWKKSDSDFTKGWHNKMRGRAPEVEEFYQNLAKLELNNPESVKEFINSLNKDKTQDNAPNNNFG</sequence>
<reference evidence="4 6" key="2">
    <citation type="submission" date="2018-12" db="EMBL/GenBank/DDBJ databases">
        <title>Legionella sp,whole genome shotgun sequence.</title>
        <authorList>
            <person name="Wu H."/>
        </authorList>
    </citation>
    <scope>NUCLEOTIDE SEQUENCE [LARGE SCALE GENOMIC DNA]</scope>
    <source>
        <strain evidence="4">Km489</strain>
        <strain evidence="6">km489</strain>
    </source>
</reference>
<dbReference type="AlphaFoldDB" id="A0A317U515"/>
<comment type="caution">
    <text evidence="2">The sequence shown here is derived from an EMBL/GenBank/DDBJ whole genome shotgun (WGS) entry which is preliminary data.</text>
</comment>
<name>A0A317U515_9GAMM</name>
<organism evidence="2 5">
    <name type="scientific">Legionella qingyii</name>
    <dbReference type="NCBI Taxonomy" id="2184757"/>
    <lineage>
        <taxon>Bacteria</taxon>
        <taxon>Pseudomonadati</taxon>
        <taxon>Pseudomonadota</taxon>
        <taxon>Gammaproteobacteria</taxon>
        <taxon>Legionellales</taxon>
        <taxon>Legionellaceae</taxon>
        <taxon>Legionella</taxon>
    </lineage>
</organism>
<evidence type="ECO:0000313" key="3">
    <source>
        <dbReference type="EMBL" id="PWY57134.1"/>
    </source>
</evidence>
<protein>
    <submittedName>
        <fullName evidence="2">Uncharacterized protein</fullName>
    </submittedName>
</protein>
<dbReference type="RefSeq" id="WP_110141381.1">
    <property type="nucleotide sequence ID" value="NZ_QHJG01000003.1"/>
</dbReference>
<keyword evidence="6" id="KW-1185">Reference proteome</keyword>
<dbReference type="EMBL" id="RZGX01000004">
    <property type="protein sequence ID" value="RUR25026.1"/>
    <property type="molecule type" value="Genomic_DNA"/>
</dbReference>
<evidence type="ECO:0000313" key="5">
    <source>
        <dbReference type="Proteomes" id="UP000247152"/>
    </source>
</evidence>
<feature type="coiled-coil region" evidence="1">
    <location>
        <begin position="84"/>
        <end position="112"/>
    </location>
</feature>
<accession>A0A317U515</accession>
<gene>
    <name evidence="3" type="ORF">DGG96_02160</name>
    <name evidence="2" type="ORF">DGG96_07030</name>
    <name evidence="4" type="ORF">ELY20_04515</name>
</gene>
<dbReference type="OrthoDB" id="5654326at2"/>
<evidence type="ECO:0000256" key="1">
    <source>
        <dbReference type="SAM" id="Coils"/>
    </source>
</evidence>